<evidence type="ECO:0000313" key="3">
    <source>
        <dbReference type="Proteomes" id="UP001266305"/>
    </source>
</evidence>
<keyword evidence="3" id="KW-1185">Reference proteome</keyword>
<name>A0ABQ9V4R9_SAGOE</name>
<feature type="region of interest" description="Disordered" evidence="1">
    <location>
        <begin position="71"/>
        <end position="106"/>
    </location>
</feature>
<gene>
    <name evidence="2" type="ORF">P7K49_018200</name>
</gene>
<feature type="compositionally biased region" description="Polar residues" evidence="1">
    <location>
        <begin position="79"/>
        <end position="88"/>
    </location>
</feature>
<reference evidence="2 3" key="1">
    <citation type="submission" date="2023-05" db="EMBL/GenBank/DDBJ databases">
        <title>B98-5 Cell Line De Novo Hybrid Assembly: An Optical Mapping Approach.</title>
        <authorList>
            <person name="Kananen K."/>
            <person name="Auerbach J.A."/>
            <person name="Kautto E."/>
            <person name="Blachly J.S."/>
        </authorList>
    </citation>
    <scope>NUCLEOTIDE SEQUENCE [LARGE SCALE GENOMIC DNA]</scope>
    <source>
        <strain evidence="2">B95-8</strain>
        <tissue evidence="2">Cell line</tissue>
    </source>
</reference>
<organism evidence="2 3">
    <name type="scientific">Saguinus oedipus</name>
    <name type="common">Cotton-top tamarin</name>
    <name type="synonym">Oedipomidas oedipus</name>
    <dbReference type="NCBI Taxonomy" id="9490"/>
    <lineage>
        <taxon>Eukaryota</taxon>
        <taxon>Metazoa</taxon>
        <taxon>Chordata</taxon>
        <taxon>Craniata</taxon>
        <taxon>Vertebrata</taxon>
        <taxon>Euteleostomi</taxon>
        <taxon>Mammalia</taxon>
        <taxon>Eutheria</taxon>
        <taxon>Euarchontoglires</taxon>
        <taxon>Primates</taxon>
        <taxon>Haplorrhini</taxon>
        <taxon>Platyrrhini</taxon>
        <taxon>Cebidae</taxon>
        <taxon>Callitrichinae</taxon>
        <taxon>Saguinus</taxon>
    </lineage>
</organism>
<accession>A0ABQ9V4R9</accession>
<sequence>MCGDCVEKEYPNRVSDWALLWPAAGPRGVSHPRLAFPERPYVGRLTRIAGPIDPHLWCPPWRLTSAVVPVRLSSREQQRNPTAITTPVDNRGTPPPPLPVSSSSSI</sequence>
<dbReference type="Proteomes" id="UP001266305">
    <property type="component" value="Unassembled WGS sequence"/>
</dbReference>
<proteinExistence type="predicted"/>
<evidence type="ECO:0000313" key="2">
    <source>
        <dbReference type="EMBL" id="KAK2104344.1"/>
    </source>
</evidence>
<protein>
    <submittedName>
        <fullName evidence="2">Uncharacterized protein</fullName>
    </submittedName>
</protein>
<evidence type="ECO:0000256" key="1">
    <source>
        <dbReference type="SAM" id="MobiDB-lite"/>
    </source>
</evidence>
<dbReference type="EMBL" id="JASSZA010000008">
    <property type="protein sequence ID" value="KAK2104344.1"/>
    <property type="molecule type" value="Genomic_DNA"/>
</dbReference>
<comment type="caution">
    <text evidence="2">The sequence shown here is derived from an EMBL/GenBank/DDBJ whole genome shotgun (WGS) entry which is preliminary data.</text>
</comment>